<dbReference type="AlphaFoldDB" id="A0A368H1E3"/>
<gene>
    <name evidence="1" type="ORF">ANCCAN_03449</name>
</gene>
<evidence type="ECO:0000313" key="1">
    <source>
        <dbReference type="EMBL" id="RCN50426.1"/>
    </source>
</evidence>
<protein>
    <submittedName>
        <fullName evidence="1">Uncharacterized protein</fullName>
    </submittedName>
</protein>
<dbReference type="EMBL" id="JOJR01000023">
    <property type="protein sequence ID" value="RCN50426.1"/>
    <property type="molecule type" value="Genomic_DNA"/>
</dbReference>
<sequence length="417" mass="47559">MSFKDRPREFLGAKCSSFFQAEKNLKLAVVKRSWSDTDNEHLDEAIRTEFRRAHEENQKAAQKVSRLPAGPWKNDRMEQLRRWQTIPSVNYATFSLGDDIKIALETFFDGMVQFSINDNSETPVSSKPPVLHWTPLPLDAELQVLIRVSFPLAGPDNATFVDIRKSLREHANAVYEWTEGILLNDDPASFSSVYSHLSNTAHYKRSLFQFQVHLHLERVSPTQIELAARVCVDELEEEQAAEPAKLLWPYVALGLKNTLSRLDEHEYLQYSLELIPYGASFYDSPVQARVFDLSQFMGTASEYKKVAFRYKEKVYNVHLDELCPDGPFMSLSHLLEVLPPRPKRSVQNSFAEDVFGRSNGETNFKPPPNTGLHVAQNRGRRVSFGSIKLMTESNSTAKGVDDYVDAMLKQTMDHLVL</sequence>
<organism evidence="1 2">
    <name type="scientific">Ancylostoma caninum</name>
    <name type="common">Dog hookworm</name>
    <dbReference type="NCBI Taxonomy" id="29170"/>
    <lineage>
        <taxon>Eukaryota</taxon>
        <taxon>Metazoa</taxon>
        <taxon>Ecdysozoa</taxon>
        <taxon>Nematoda</taxon>
        <taxon>Chromadorea</taxon>
        <taxon>Rhabditida</taxon>
        <taxon>Rhabditina</taxon>
        <taxon>Rhabditomorpha</taxon>
        <taxon>Strongyloidea</taxon>
        <taxon>Ancylostomatidae</taxon>
        <taxon>Ancylostomatinae</taxon>
        <taxon>Ancylostoma</taxon>
    </lineage>
</organism>
<keyword evidence="2" id="KW-1185">Reference proteome</keyword>
<comment type="caution">
    <text evidence="1">The sequence shown here is derived from an EMBL/GenBank/DDBJ whole genome shotgun (WGS) entry which is preliminary data.</text>
</comment>
<accession>A0A368H1E3</accession>
<reference evidence="1 2" key="1">
    <citation type="submission" date="2014-10" db="EMBL/GenBank/DDBJ databases">
        <title>Draft genome of the hookworm Ancylostoma caninum.</title>
        <authorList>
            <person name="Mitreva M."/>
        </authorList>
    </citation>
    <scope>NUCLEOTIDE SEQUENCE [LARGE SCALE GENOMIC DNA]</scope>
    <source>
        <strain evidence="1 2">Baltimore</strain>
    </source>
</reference>
<evidence type="ECO:0000313" key="2">
    <source>
        <dbReference type="Proteomes" id="UP000252519"/>
    </source>
</evidence>
<proteinExistence type="predicted"/>
<name>A0A368H1E3_ANCCA</name>
<dbReference type="Proteomes" id="UP000252519">
    <property type="component" value="Unassembled WGS sequence"/>
</dbReference>
<dbReference type="STRING" id="29170.A0A368H1E3"/>
<dbReference type="OrthoDB" id="5773944at2759"/>